<dbReference type="SUPFAM" id="SSF53850">
    <property type="entry name" value="Periplasmic binding protein-like II"/>
    <property type="match status" value="1"/>
</dbReference>
<evidence type="ECO:0000256" key="5">
    <source>
        <dbReference type="ARBA" id="ARBA00022448"/>
    </source>
</evidence>
<keyword evidence="5" id="KW-0813">Transport</keyword>
<dbReference type="NCBIfam" id="NF008211">
    <property type="entry name" value="PRK10974.1"/>
    <property type="match status" value="1"/>
</dbReference>
<evidence type="ECO:0000256" key="3">
    <source>
        <dbReference type="ARBA" id="ARBA00011557"/>
    </source>
</evidence>
<dbReference type="InterPro" id="IPR050490">
    <property type="entry name" value="Bact_solute-bd_prot1"/>
</dbReference>
<dbReference type="CDD" id="cd14748">
    <property type="entry name" value="PBP2_UgpB"/>
    <property type="match status" value="1"/>
</dbReference>
<evidence type="ECO:0000256" key="1">
    <source>
        <dbReference type="ARBA" id="ARBA00004418"/>
    </source>
</evidence>
<comment type="caution">
    <text evidence="8">The sequence shown here is derived from an EMBL/GenBank/DDBJ whole genome shotgun (WGS) entry which is preliminary data.</text>
</comment>
<comment type="similarity">
    <text evidence="2">Belongs to the bacterial solute-binding protein 1 family.</text>
</comment>
<keyword evidence="6 7" id="KW-0732">Signal</keyword>
<keyword evidence="9" id="KW-1185">Reference proteome</keyword>
<dbReference type="PANTHER" id="PTHR43649">
    <property type="entry name" value="ARABINOSE-BINDING PROTEIN-RELATED"/>
    <property type="match status" value="1"/>
</dbReference>
<dbReference type="Pfam" id="PF13416">
    <property type="entry name" value="SBP_bac_8"/>
    <property type="match status" value="1"/>
</dbReference>
<comment type="subcellular location">
    <subcellularLocation>
        <location evidence="1">Periplasm</location>
    </subcellularLocation>
</comment>
<dbReference type="Gene3D" id="3.40.190.10">
    <property type="entry name" value="Periplasmic binding protein-like II"/>
    <property type="match status" value="2"/>
</dbReference>
<reference evidence="9" key="1">
    <citation type="submission" date="2017-06" db="EMBL/GenBank/DDBJ databases">
        <title>Herbaspirillum phytohormonus sp. nov., isolated from the root nodule of Robinia pseudoacacia in lead-zinc mine.</title>
        <authorList>
            <person name="Fan M."/>
            <person name="Lin Y."/>
        </authorList>
    </citation>
    <scope>NUCLEOTIDE SEQUENCE [LARGE SCALE GENOMIC DNA]</scope>
    <source>
        <strain evidence="9">SC-089</strain>
    </source>
</reference>
<feature type="chain" id="PRO_5012398003" description="sn-glycerol-3-phosphate-binding periplasmic protein UgpB" evidence="7">
    <location>
        <begin position="30"/>
        <end position="444"/>
    </location>
</feature>
<dbReference type="InterPro" id="IPR006059">
    <property type="entry name" value="SBP"/>
</dbReference>
<dbReference type="GO" id="GO:0042597">
    <property type="term" value="C:periplasmic space"/>
    <property type="evidence" value="ECO:0007669"/>
    <property type="project" value="UniProtKB-SubCell"/>
</dbReference>
<evidence type="ECO:0000256" key="4">
    <source>
        <dbReference type="ARBA" id="ARBA00017470"/>
    </source>
</evidence>
<protein>
    <recommendedName>
        <fullName evidence="4">sn-glycerol-3-phosphate-binding periplasmic protein UgpB</fullName>
    </recommendedName>
</protein>
<dbReference type="PANTHER" id="PTHR43649:SF31">
    <property type="entry name" value="SN-GLYCEROL-3-PHOSPHATE-BINDING PERIPLASMIC PROTEIN UGPB"/>
    <property type="match status" value="1"/>
</dbReference>
<dbReference type="AlphaFoldDB" id="A0A225M7Y4"/>
<evidence type="ECO:0000313" key="9">
    <source>
        <dbReference type="Proteomes" id="UP000214603"/>
    </source>
</evidence>
<accession>A0A225M7Y4</accession>
<evidence type="ECO:0000256" key="2">
    <source>
        <dbReference type="ARBA" id="ARBA00008520"/>
    </source>
</evidence>
<evidence type="ECO:0000313" key="8">
    <source>
        <dbReference type="EMBL" id="OWT57437.1"/>
    </source>
</evidence>
<name>A0A225M7Y4_9BURK</name>
<proteinExistence type="inferred from homology"/>
<sequence>MEDSPMLKIKQLSLMAGAAVLLAAQQIHAAPLEIQFWHPGLGALDDAVAAQVDAFNASQTKYKVVRSARGSYAETLNNAIAAFRAKKQPHMLVAIGASTQTMISSGAIVPVQGLMAKAGYHINWNDYVQPILNYYRSADGKLLSWPFSVSTLVLWYNKEAFKKAGIASPPETWDEVGADAAKLRASGMVCGLTVGWQTWVHVDNYSIMHNVLEATRNNGLDGIDTRLVFNNPFVIKHIERIAKWIKDGRYMYAGRAGGSAIPAFLSKRCGMMIQSSAVYAFLKKGAHFKFAAAPVPHEPNIKLQNNLIGGGTIWVLKGHKAEDYKGVAAFLAFLAKPEQQIKWHKDTGYIPLTNSAYKSLEADGYYKEHPDQEVAIKELTRATPTRASMTIRLGNAAQINAVLDEELESVWAGKKTAKQAMDSAVRRGNEFLERFQQQYQATGK</sequence>
<feature type="signal peptide" evidence="7">
    <location>
        <begin position="1"/>
        <end position="29"/>
    </location>
</feature>
<evidence type="ECO:0000256" key="7">
    <source>
        <dbReference type="SAM" id="SignalP"/>
    </source>
</evidence>
<evidence type="ECO:0000256" key="6">
    <source>
        <dbReference type="ARBA" id="ARBA00022729"/>
    </source>
</evidence>
<organism evidence="8 9">
    <name type="scientific">Candidimonas nitroreducens</name>
    <dbReference type="NCBI Taxonomy" id="683354"/>
    <lineage>
        <taxon>Bacteria</taxon>
        <taxon>Pseudomonadati</taxon>
        <taxon>Pseudomonadota</taxon>
        <taxon>Betaproteobacteria</taxon>
        <taxon>Burkholderiales</taxon>
        <taxon>Alcaligenaceae</taxon>
        <taxon>Candidimonas</taxon>
    </lineage>
</organism>
<gene>
    <name evidence="8" type="ORF">CEY11_16100</name>
</gene>
<dbReference type="EMBL" id="NJIH01000009">
    <property type="protein sequence ID" value="OWT57437.1"/>
    <property type="molecule type" value="Genomic_DNA"/>
</dbReference>
<dbReference type="Proteomes" id="UP000214603">
    <property type="component" value="Unassembled WGS sequence"/>
</dbReference>
<comment type="subunit">
    <text evidence="3">The complex is composed of two ATP-binding proteins (UgpC), two transmembrane proteins (UgpA and UgpE) and a solute-binding protein (UgpB).</text>
</comment>